<sequence>MKTISIVGGGWLGQPLGQYLTSIGHKVYVSKTTAEGVDELRSKGIDSFLCDLNGGSEALTAHLNNHPSEIVIGCFPPGFRKGGGKQYVSQWAALIESAKQQGVSRVVMVSSTTVYPNIAKEMDEEDATLALAKGSPDFSDNATTMLQAEDALINSGLSFAIVRCSGLVGPNRHPSRFAAKLKQVSQQAPANMIHLQDAIGAVSHMAFCAKSTTVNATTPNTVSKAEFYQAALSSVGSAEPLPPISQQADKRIIAGKLIELGYRFHYQHTLELV</sequence>
<dbReference type="InterPro" id="IPR016040">
    <property type="entry name" value="NAD(P)-bd_dom"/>
</dbReference>
<reference evidence="2 3" key="1">
    <citation type="journal article" date="2016" name="Syst. Appl. Microbiol.">
        <title>Vibrio bivalvicida sp. nov., a novel larval pathogen for bivalve molluscs reared in a hatchery.</title>
        <authorList>
            <person name="Dubert J."/>
            <person name="Romalde J.L."/>
            <person name="Prado S."/>
            <person name="Barja J.L."/>
        </authorList>
    </citation>
    <scope>NUCLEOTIDE SEQUENCE [LARGE SCALE GENOMIC DNA]</scope>
    <source>
        <strain evidence="2 3">605</strain>
    </source>
</reference>
<dbReference type="EMBL" id="LLEI02000014">
    <property type="protein sequence ID" value="OAJ95926.1"/>
    <property type="molecule type" value="Genomic_DNA"/>
</dbReference>
<protein>
    <submittedName>
        <fullName evidence="2">NAD(P)-dependent oxidoreductase</fullName>
    </submittedName>
</protein>
<evidence type="ECO:0000313" key="3">
    <source>
        <dbReference type="Proteomes" id="UP000078406"/>
    </source>
</evidence>
<dbReference type="GO" id="GO:0005737">
    <property type="term" value="C:cytoplasm"/>
    <property type="evidence" value="ECO:0007669"/>
    <property type="project" value="TreeGrafter"/>
</dbReference>
<feature type="domain" description="NAD(P)-binding" evidence="1">
    <location>
        <begin position="10"/>
        <end position="182"/>
    </location>
</feature>
<dbReference type="SUPFAM" id="SSF51735">
    <property type="entry name" value="NAD(P)-binding Rossmann-fold domains"/>
    <property type="match status" value="1"/>
</dbReference>
<dbReference type="InterPro" id="IPR036291">
    <property type="entry name" value="NAD(P)-bd_dom_sf"/>
</dbReference>
<proteinExistence type="predicted"/>
<organism evidence="2 3">
    <name type="scientific">Vibrio bivalvicida</name>
    <dbReference type="NCBI Taxonomy" id="1276888"/>
    <lineage>
        <taxon>Bacteria</taxon>
        <taxon>Pseudomonadati</taxon>
        <taxon>Pseudomonadota</taxon>
        <taxon>Gammaproteobacteria</taxon>
        <taxon>Vibrionales</taxon>
        <taxon>Vibrionaceae</taxon>
        <taxon>Vibrio</taxon>
        <taxon>Vibrio oreintalis group</taxon>
    </lineage>
</organism>
<dbReference type="Gene3D" id="3.40.50.720">
    <property type="entry name" value="NAD(P)-binding Rossmann-like Domain"/>
    <property type="match status" value="1"/>
</dbReference>
<evidence type="ECO:0000313" key="2">
    <source>
        <dbReference type="EMBL" id="OAJ95926.1"/>
    </source>
</evidence>
<evidence type="ECO:0000259" key="1">
    <source>
        <dbReference type="Pfam" id="PF13460"/>
    </source>
</evidence>
<comment type="caution">
    <text evidence="2">The sequence shown here is derived from an EMBL/GenBank/DDBJ whole genome shotgun (WGS) entry which is preliminary data.</text>
</comment>
<dbReference type="PANTHER" id="PTHR48079">
    <property type="entry name" value="PROTEIN YEEZ"/>
    <property type="match status" value="1"/>
</dbReference>
<dbReference type="PANTHER" id="PTHR48079:SF6">
    <property type="entry name" value="NAD(P)-BINDING DOMAIN-CONTAINING PROTEIN-RELATED"/>
    <property type="match status" value="1"/>
</dbReference>
<gene>
    <name evidence="2" type="ORF">APB76_02200</name>
</gene>
<dbReference type="GO" id="GO:0004029">
    <property type="term" value="F:aldehyde dehydrogenase (NAD+) activity"/>
    <property type="evidence" value="ECO:0007669"/>
    <property type="project" value="TreeGrafter"/>
</dbReference>
<dbReference type="Proteomes" id="UP000078406">
    <property type="component" value="Unassembled WGS sequence"/>
</dbReference>
<name>A0A177Y5N8_9VIBR</name>
<dbReference type="InterPro" id="IPR051783">
    <property type="entry name" value="NAD(P)-dependent_oxidoreduct"/>
</dbReference>
<dbReference type="AlphaFoldDB" id="A0A177Y5N8"/>
<dbReference type="RefSeq" id="WP_054961403.1">
    <property type="nucleotide sequence ID" value="NZ_LLEI02000014.1"/>
</dbReference>
<accession>A0A177Y5N8</accession>
<dbReference type="Pfam" id="PF13460">
    <property type="entry name" value="NAD_binding_10"/>
    <property type="match status" value="1"/>
</dbReference>